<name>A0A803Q4P3_CANSA</name>
<feature type="compositionally biased region" description="Low complexity" evidence="1">
    <location>
        <begin position="30"/>
        <end position="62"/>
    </location>
</feature>
<organism evidence="3 4">
    <name type="scientific">Cannabis sativa</name>
    <name type="common">Hemp</name>
    <name type="synonym">Marijuana</name>
    <dbReference type="NCBI Taxonomy" id="3483"/>
    <lineage>
        <taxon>Eukaryota</taxon>
        <taxon>Viridiplantae</taxon>
        <taxon>Streptophyta</taxon>
        <taxon>Embryophyta</taxon>
        <taxon>Tracheophyta</taxon>
        <taxon>Spermatophyta</taxon>
        <taxon>Magnoliopsida</taxon>
        <taxon>eudicotyledons</taxon>
        <taxon>Gunneridae</taxon>
        <taxon>Pentapetalae</taxon>
        <taxon>rosids</taxon>
        <taxon>fabids</taxon>
        <taxon>Rosales</taxon>
        <taxon>Cannabaceae</taxon>
        <taxon>Cannabis</taxon>
    </lineage>
</organism>
<feature type="domain" description="Reverse transcriptase Ty1/copia-type" evidence="2">
    <location>
        <begin position="108"/>
        <end position="172"/>
    </location>
</feature>
<evidence type="ECO:0000313" key="4">
    <source>
        <dbReference type="Proteomes" id="UP000596661"/>
    </source>
</evidence>
<dbReference type="EMBL" id="UZAU01000632">
    <property type="status" value="NOT_ANNOTATED_CDS"/>
    <property type="molecule type" value="Genomic_DNA"/>
</dbReference>
<dbReference type="Pfam" id="PF07727">
    <property type="entry name" value="RVT_2"/>
    <property type="match status" value="1"/>
</dbReference>
<dbReference type="PANTHER" id="PTHR11439:SF500">
    <property type="entry name" value="RNA-DIRECTED DNA POLYMERASE"/>
    <property type="match status" value="1"/>
</dbReference>
<dbReference type="Gramene" id="evm.model.07.317">
    <property type="protein sequence ID" value="cds.evm.model.07.317"/>
    <property type="gene ID" value="evm.TU.07.317"/>
</dbReference>
<dbReference type="AlphaFoldDB" id="A0A803Q4P3"/>
<keyword evidence="4" id="KW-1185">Reference proteome</keyword>
<evidence type="ECO:0000313" key="3">
    <source>
        <dbReference type="EnsemblPlants" id="cds.evm.model.07.317"/>
    </source>
</evidence>
<feature type="region of interest" description="Disordered" evidence="1">
    <location>
        <begin position="30"/>
        <end position="77"/>
    </location>
</feature>
<dbReference type="InterPro" id="IPR013103">
    <property type="entry name" value="RVT_2"/>
</dbReference>
<protein>
    <recommendedName>
        <fullName evidence="2">Reverse transcriptase Ty1/copia-type domain-containing protein</fullName>
    </recommendedName>
</protein>
<reference evidence="3" key="2">
    <citation type="submission" date="2021-03" db="UniProtKB">
        <authorList>
            <consortium name="EnsemblPlants"/>
        </authorList>
    </citation>
    <scope>IDENTIFICATION</scope>
</reference>
<sequence length="334" mass="36953">MGFLNNYTTPQPVLIHSTSWSTLPTHYPTPLSTPVDSSSTDTSPEATPAASSSSPRAHSSATNFDSPSSVSGPDRDYDLYAHDLQHEHDLHQTVSGCFEPTGVENRLSKLHNFITKLNNKFTLKDTGPLQYFLGIEAYRDASGLYLTQTRYIEDILSRVNMSKIKTCPTPMIVGKPLSLTDGNPMENATLYRSTVGALQYLCHTRPDIAYAVNKLSQFLQTPTDIHWSGVKRVLRYLQGTETKGLHISCSDRLSITGFSDADWAFCPNDKRSIAGYCVYLGDTLVSWSSKKQAVVSRSSTESEYRALAHVAAEISWVESLLNELQFPFPSPSVT</sequence>
<reference evidence="3" key="1">
    <citation type="submission" date="2018-11" db="EMBL/GenBank/DDBJ databases">
        <authorList>
            <person name="Grassa J C."/>
        </authorList>
    </citation>
    <scope>NUCLEOTIDE SEQUENCE [LARGE SCALE GENOMIC DNA]</scope>
</reference>
<evidence type="ECO:0000259" key="2">
    <source>
        <dbReference type="Pfam" id="PF07727"/>
    </source>
</evidence>
<dbReference type="InterPro" id="IPR043502">
    <property type="entry name" value="DNA/RNA_pol_sf"/>
</dbReference>
<dbReference type="PANTHER" id="PTHR11439">
    <property type="entry name" value="GAG-POL-RELATED RETROTRANSPOSON"/>
    <property type="match status" value="1"/>
</dbReference>
<proteinExistence type="predicted"/>
<dbReference type="Proteomes" id="UP000596661">
    <property type="component" value="Chromosome 7"/>
</dbReference>
<accession>A0A803Q4P3</accession>
<dbReference type="CDD" id="cd09272">
    <property type="entry name" value="RNase_HI_RT_Ty1"/>
    <property type="match status" value="1"/>
</dbReference>
<dbReference type="SUPFAM" id="SSF56672">
    <property type="entry name" value="DNA/RNA polymerases"/>
    <property type="match status" value="1"/>
</dbReference>
<dbReference type="EnsemblPlants" id="evm.model.07.317">
    <property type="protein sequence ID" value="cds.evm.model.07.317"/>
    <property type="gene ID" value="evm.TU.07.317"/>
</dbReference>
<evidence type="ECO:0000256" key="1">
    <source>
        <dbReference type="SAM" id="MobiDB-lite"/>
    </source>
</evidence>